<feature type="signal peptide" evidence="1">
    <location>
        <begin position="1"/>
        <end position="22"/>
    </location>
</feature>
<evidence type="ECO:0000256" key="1">
    <source>
        <dbReference type="SAM" id="SignalP"/>
    </source>
</evidence>
<feature type="chain" id="PRO_5022036395" description="PepSY domain-containing protein" evidence="1">
    <location>
        <begin position="23"/>
        <end position="178"/>
    </location>
</feature>
<evidence type="ECO:0000313" key="3">
    <source>
        <dbReference type="Proteomes" id="UP000318126"/>
    </source>
</evidence>
<comment type="caution">
    <text evidence="2">The sequence shown here is derived from an EMBL/GenBank/DDBJ whole genome shotgun (WGS) entry which is preliminary data.</text>
</comment>
<evidence type="ECO:0000313" key="2">
    <source>
        <dbReference type="EMBL" id="TRY13717.1"/>
    </source>
</evidence>
<dbReference type="Proteomes" id="UP000318126">
    <property type="component" value="Unassembled WGS sequence"/>
</dbReference>
<protein>
    <recommendedName>
        <fullName evidence="4">PepSY domain-containing protein</fullName>
    </recommendedName>
</protein>
<dbReference type="OrthoDB" id="6384217at2"/>
<dbReference type="Gene3D" id="3.10.450.40">
    <property type="match status" value="1"/>
</dbReference>
<evidence type="ECO:0008006" key="4">
    <source>
        <dbReference type="Google" id="ProtNLM"/>
    </source>
</evidence>
<name>A0A553JMN5_SHEHA</name>
<gene>
    <name evidence="2" type="ORF">FN961_13630</name>
</gene>
<dbReference type="RefSeq" id="WP_144040729.1">
    <property type="nucleotide sequence ID" value="NZ_BMPL01000016.1"/>
</dbReference>
<dbReference type="EMBL" id="VKGK01000016">
    <property type="protein sequence ID" value="TRY13717.1"/>
    <property type="molecule type" value="Genomic_DNA"/>
</dbReference>
<keyword evidence="3" id="KW-1185">Reference proteome</keyword>
<organism evidence="2 3">
    <name type="scientific">Shewanella hanedai</name>
    <name type="common">Alteromonas hanedai</name>
    <dbReference type="NCBI Taxonomy" id="25"/>
    <lineage>
        <taxon>Bacteria</taxon>
        <taxon>Pseudomonadati</taxon>
        <taxon>Pseudomonadota</taxon>
        <taxon>Gammaproteobacteria</taxon>
        <taxon>Alteromonadales</taxon>
        <taxon>Shewanellaceae</taxon>
        <taxon>Shewanella</taxon>
    </lineage>
</organism>
<accession>A0A553JMN5</accession>
<sequence length="178" mass="20258">MARWLVGLMLFSSVGFSAQTLAEQSVLGMLLDKQNLSPQALMLRIEKQYSGVISEFEIDVERGELIYEVSLIDTENETITEFEFKAKDGQLIHQKVETLEADDKDGLQAVLLMEEINQSFYSLVHKAMDGRHGHIVEAQIDHDLGISYLEIKLIDEAGKHRLAFDIKNQRPLPLLTWD</sequence>
<reference evidence="3" key="1">
    <citation type="submission" date="2019-07" db="EMBL/GenBank/DDBJ databases">
        <title>Shewanella sp. YLB-08 draft genomic sequence.</title>
        <authorList>
            <person name="Yu L."/>
        </authorList>
    </citation>
    <scope>NUCLEOTIDE SEQUENCE [LARGE SCALE GENOMIC DNA]</scope>
    <source>
        <strain evidence="3">JCM 20706</strain>
    </source>
</reference>
<proteinExistence type="predicted"/>
<dbReference type="AlphaFoldDB" id="A0A553JMN5"/>
<keyword evidence="1" id="KW-0732">Signal</keyword>